<sequence length="225" mass="22894">MSKCFISTFISALLALSNAESDASERILRRGGGGGDKLAKLQNMIDTECTASFSLSCPDDPTDDDCTFEKPERPNFTDLSQDEIQQLKEDYRAMRKERKQQLLVCACCGGYSLDEMLPFAKGSTTATASGGDGSGSSVGAGRPGMFGGGGGGGGSRPEGAEGSGFQGGGGQAGSGRPGRGGGMRNRQPVDSEVDVSGGEESISSIDDGASSSSGDESSADADESP</sequence>
<protein>
    <submittedName>
        <fullName evidence="4">Uncharacterized protein</fullName>
    </submittedName>
</protein>
<feature type="chain" id="PRO_5042039240" evidence="3">
    <location>
        <begin position="20"/>
        <end position="225"/>
    </location>
</feature>
<reference evidence="4" key="1">
    <citation type="submission" date="2023-06" db="EMBL/GenBank/DDBJ databases">
        <title>Survivors Of The Sea: Transcriptome response of Skeletonema marinoi to long-term dormancy.</title>
        <authorList>
            <person name="Pinder M.I.M."/>
            <person name="Kourtchenko O."/>
            <person name="Robertson E.K."/>
            <person name="Larsson T."/>
            <person name="Maumus F."/>
            <person name="Osuna-Cruz C.M."/>
            <person name="Vancaester E."/>
            <person name="Stenow R."/>
            <person name="Vandepoele K."/>
            <person name="Ploug H."/>
            <person name="Bruchert V."/>
            <person name="Godhe A."/>
            <person name="Topel M."/>
        </authorList>
    </citation>
    <scope>NUCLEOTIDE SEQUENCE</scope>
    <source>
        <strain evidence="4">R05AC</strain>
    </source>
</reference>
<evidence type="ECO:0000313" key="4">
    <source>
        <dbReference type="EMBL" id="KAK1740438.1"/>
    </source>
</evidence>
<evidence type="ECO:0000256" key="1">
    <source>
        <dbReference type="SAM" id="Coils"/>
    </source>
</evidence>
<accession>A0AAD8Y693</accession>
<gene>
    <name evidence="4" type="ORF">QTG54_008533</name>
</gene>
<keyword evidence="3" id="KW-0732">Signal</keyword>
<feature type="region of interest" description="Disordered" evidence="2">
    <location>
        <begin position="124"/>
        <end position="225"/>
    </location>
</feature>
<dbReference type="EMBL" id="JATAAI010000015">
    <property type="protein sequence ID" value="KAK1740438.1"/>
    <property type="molecule type" value="Genomic_DNA"/>
</dbReference>
<keyword evidence="1" id="KW-0175">Coiled coil</keyword>
<proteinExistence type="predicted"/>
<dbReference type="AlphaFoldDB" id="A0AAD8Y693"/>
<feature type="compositionally biased region" description="Low complexity" evidence="2">
    <location>
        <begin position="199"/>
        <end position="216"/>
    </location>
</feature>
<evidence type="ECO:0000313" key="5">
    <source>
        <dbReference type="Proteomes" id="UP001224775"/>
    </source>
</evidence>
<feature type="signal peptide" evidence="3">
    <location>
        <begin position="1"/>
        <end position="19"/>
    </location>
</feature>
<keyword evidence="5" id="KW-1185">Reference proteome</keyword>
<feature type="coiled-coil region" evidence="1">
    <location>
        <begin position="77"/>
        <end position="104"/>
    </location>
</feature>
<name>A0AAD8Y693_9STRA</name>
<feature type="compositionally biased region" description="Gly residues" evidence="2">
    <location>
        <begin position="130"/>
        <end position="183"/>
    </location>
</feature>
<evidence type="ECO:0000256" key="2">
    <source>
        <dbReference type="SAM" id="MobiDB-lite"/>
    </source>
</evidence>
<dbReference type="Proteomes" id="UP001224775">
    <property type="component" value="Unassembled WGS sequence"/>
</dbReference>
<comment type="caution">
    <text evidence="4">The sequence shown here is derived from an EMBL/GenBank/DDBJ whole genome shotgun (WGS) entry which is preliminary data.</text>
</comment>
<organism evidence="4 5">
    <name type="scientific">Skeletonema marinoi</name>
    <dbReference type="NCBI Taxonomy" id="267567"/>
    <lineage>
        <taxon>Eukaryota</taxon>
        <taxon>Sar</taxon>
        <taxon>Stramenopiles</taxon>
        <taxon>Ochrophyta</taxon>
        <taxon>Bacillariophyta</taxon>
        <taxon>Coscinodiscophyceae</taxon>
        <taxon>Thalassiosirophycidae</taxon>
        <taxon>Thalassiosirales</taxon>
        <taxon>Skeletonemataceae</taxon>
        <taxon>Skeletonema</taxon>
        <taxon>Skeletonema marinoi-dohrnii complex</taxon>
    </lineage>
</organism>
<evidence type="ECO:0000256" key="3">
    <source>
        <dbReference type="SAM" id="SignalP"/>
    </source>
</evidence>